<proteinExistence type="predicted"/>
<dbReference type="Proteomes" id="UP000326268">
    <property type="component" value="Unassembled WGS sequence"/>
</dbReference>
<reference evidence="1 2" key="1">
    <citation type="submission" date="2019-04" db="EMBL/GenBank/DDBJ databases">
        <title>Friends and foes A comparative genomics studyof 23 Aspergillus species from section Flavi.</title>
        <authorList>
            <consortium name="DOE Joint Genome Institute"/>
            <person name="Kjaerbolling I."/>
            <person name="Vesth T."/>
            <person name="Frisvad J.C."/>
            <person name="Nybo J.L."/>
            <person name="Theobald S."/>
            <person name="Kildgaard S."/>
            <person name="Isbrandt T."/>
            <person name="Kuo A."/>
            <person name="Sato A."/>
            <person name="Lyhne E.K."/>
            <person name="Kogle M.E."/>
            <person name="Wiebenga A."/>
            <person name="Kun R.S."/>
            <person name="Lubbers R.J."/>
            <person name="Makela M.R."/>
            <person name="Barry K."/>
            <person name="Chovatia M."/>
            <person name="Clum A."/>
            <person name="Daum C."/>
            <person name="Haridas S."/>
            <person name="He G."/>
            <person name="LaButti K."/>
            <person name="Lipzen A."/>
            <person name="Mondo S."/>
            <person name="Riley R."/>
            <person name="Salamov A."/>
            <person name="Simmons B.A."/>
            <person name="Magnuson J.K."/>
            <person name="Henrissat B."/>
            <person name="Mortensen U.H."/>
            <person name="Larsen T.O."/>
            <person name="Devries R.P."/>
            <person name="Grigoriev I.V."/>
            <person name="Machida M."/>
            <person name="Baker S.E."/>
            <person name="Andersen M.R."/>
        </authorList>
    </citation>
    <scope>NUCLEOTIDE SEQUENCE [LARGE SCALE GENOMIC DNA]</scope>
    <source>
        <strain evidence="1 2">CBS 763.97</strain>
    </source>
</reference>
<name>A0A5N7AIS3_9EURO</name>
<dbReference type="GeneID" id="43649562"/>
<evidence type="ECO:0000313" key="1">
    <source>
        <dbReference type="EMBL" id="KAE8369781.1"/>
    </source>
</evidence>
<dbReference type="EMBL" id="ML737571">
    <property type="protein sequence ID" value="KAE8369781.1"/>
    <property type="molecule type" value="Genomic_DNA"/>
</dbReference>
<dbReference type="AlphaFoldDB" id="A0A5N7AIS3"/>
<protein>
    <submittedName>
        <fullName evidence="1">Uncharacterized protein</fullName>
    </submittedName>
</protein>
<dbReference type="RefSeq" id="XP_031932862.1">
    <property type="nucleotide sequence ID" value="XM_032065116.1"/>
</dbReference>
<gene>
    <name evidence="1" type="ORF">BDV27DRAFT_120477</name>
</gene>
<evidence type="ECO:0000313" key="2">
    <source>
        <dbReference type="Proteomes" id="UP000326268"/>
    </source>
</evidence>
<accession>A0A5N7AIS3</accession>
<organism evidence="1 2">
    <name type="scientific">Aspergillus caelatus</name>
    <dbReference type="NCBI Taxonomy" id="61420"/>
    <lineage>
        <taxon>Eukaryota</taxon>
        <taxon>Fungi</taxon>
        <taxon>Dikarya</taxon>
        <taxon>Ascomycota</taxon>
        <taxon>Pezizomycotina</taxon>
        <taxon>Eurotiomycetes</taxon>
        <taxon>Eurotiomycetidae</taxon>
        <taxon>Eurotiales</taxon>
        <taxon>Aspergillaceae</taxon>
        <taxon>Aspergillus</taxon>
        <taxon>Aspergillus subgen. Circumdati</taxon>
    </lineage>
</organism>
<keyword evidence="2" id="KW-1185">Reference proteome</keyword>
<sequence length="84" mass="9443">MIMCSMMCSRASTAIRSTWEREGRIACSISRCFFPSCFVRINVDSLLHAGRRISILFICPEGKEIGTEATRIQIRGNCTRPSDP</sequence>